<dbReference type="AlphaFoldDB" id="A0A0R1QFP8"/>
<organism evidence="1 2">
    <name type="scientific">Lacticaseibacillus manihotivorans DSM 13343 = JCM 12514</name>
    <dbReference type="NCBI Taxonomy" id="1423769"/>
    <lineage>
        <taxon>Bacteria</taxon>
        <taxon>Bacillati</taxon>
        <taxon>Bacillota</taxon>
        <taxon>Bacilli</taxon>
        <taxon>Lactobacillales</taxon>
        <taxon>Lactobacillaceae</taxon>
        <taxon>Lacticaseibacillus</taxon>
    </lineage>
</organism>
<evidence type="ECO:0000313" key="1">
    <source>
        <dbReference type="EMBL" id="KRL43326.1"/>
    </source>
</evidence>
<reference evidence="1 2" key="1">
    <citation type="journal article" date="2015" name="Genome Announc.">
        <title>Expanding the biotechnology potential of lactobacilli through comparative genomics of 213 strains and associated genera.</title>
        <authorList>
            <person name="Sun Z."/>
            <person name="Harris H.M."/>
            <person name="McCann A."/>
            <person name="Guo C."/>
            <person name="Argimon S."/>
            <person name="Zhang W."/>
            <person name="Yang X."/>
            <person name="Jeffery I.B."/>
            <person name="Cooney J.C."/>
            <person name="Kagawa T.F."/>
            <person name="Liu W."/>
            <person name="Song Y."/>
            <person name="Salvetti E."/>
            <person name="Wrobel A."/>
            <person name="Rasinkangas P."/>
            <person name="Parkhill J."/>
            <person name="Rea M.C."/>
            <person name="O'Sullivan O."/>
            <person name="Ritari J."/>
            <person name="Douillard F.P."/>
            <person name="Paul Ross R."/>
            <person name="Yang R."/>
            <person name="Briner A.E."/>
            <person name="Felis G.E."/>
            <person name="de Vos W.M."/>
            <person name="Barrangou R."/>
            <person name="Klaenhammer T.R."/>
            <person name="Caufield P.W."/>
            <person name="Cui Y."/>
            <person name="Zhang H."/>
            <person name="O'Toole P.W."/>
        </authorList>
    </citation>
    <scope>NUCLEOTIDE SEQUENCE [LARGE SCALE GENOMIC DNA]</scope>
    <source>
        <strain evidence="1 2">DSM 13343</strain>
    </source>
</reference>
<evidence type="ECO:0000313" key="2">
    <source>
        <dbReference type="Proteomes" id="UP000051790"/>
    </source>
</evidence>
<sequence length="214" mass="24439">MPELTKFKFSKFHHIVADPLPESIHNAVANLDFDQRATKQTDLQIVAVMSTTAASQRLHTIAKAQHLAFDGHVYMFYPKVGSRQFSGIQRDSMLHALKLDRNTGLLGDSGFKYVSMLSFDDDFTVLDLKWAQTVATKTLLADYDAQVPRLTERLTKQNAKLLKQWQTLTPAMQNQWARYIYSPKRPVTQKMHFEQMLVVLASGHRTLEDYTGAH</sequence>
<dbReference type="Pfam" id="PF13376">
    <property type="entry name" value="OmdA"/>
    <property type="match status" value="1"/>
</dbReference>
<proteinExistence type="predicted"/>
<gene>
    <name evidence="1" type="ORF">FD01_GL001729</name>
</gene>
<dbReference type="Proteomes" id="UP000051790">
    <property type="component" value="Unassembled WGS sequence"/>
</dbReference>
<dbReference type="PATRIC" id="fig|1423769.4.peg.1850"/>
<name>A0A0R1QFP8_9LACO</name>
<comment type="caution">
    <text evidence="1">The sequence shown here is derived from an EMBL/GenBank/DDBJ whole genome shotgun (WGS) entry which is preliminary data.</text>
</comment>
<accession>A0A0R1QFP8</accession>
<dbReference type="EMBL" id="AZEU01000202">
    <property type="protein sequence ID" value="KRL43326.1"/>
    <property type="molecule type" value="Genomic_DNA"/>
</dbReference>
<dbReference type="OrthoDB" id="2452521at2"/>
<dbReference type="RefSeq" id="WP_054714875.1">
    <property type="nucleotide sequence ID" value="NZ_AZEU01000202.1"/>
</dbReference>
<protein>
    <submittedName>
        <fullName evidence="1">Uncharacterized protein</fullName>
    </submittedName>
</protein>
<keyword evidence="2" id="KW-1185">Reference proteome</keyword>